<comment type="caution">
    <text evidence="1">The sequence shown here is derived from an EMBL/GenBank/DDBJ whole genome shotgun (WGS) entry which is preliminary data.</text>
</comment>
<dbReference type="Proteomes" id="UP000217838">
    <property type="component" value="Unassembled WGS sequence"/>
</dbReference>
<evidence type="ECO:0000313" key="2">
    <source>
        <dbReference type="Proteomes" id="UP000217838"/>
    </source>
</evidence>
<evidence type="ECO:0000313" key="1">
    <source>
        <dbReference type="EMBL" id="PCI94179.1"/>
    </source>
</evidence>
<protein>
    <submittedName>
        <fullName evidence="1">Uncharacterized protein</fullName>
    </submittedName>
</protein>
<name>A0A2A4YI70_UNCAE</name>
<feature type="non-terminal residue" evidence="1">
    <location>
        <position position="111"/>
    </location>
</feature>
<dbReference type="EMBL" id="NVUU01000044">
    <property type="protein sequence ID" value="PCI94179.1"/>
    <property type="molecule type" value="Genomic_DNA"/>
</dbReference>
<dbReference type="AlphaFoldDB" id="A0A2A4YI70"/>
<organism evidence="1 2">
    <name type="scientific">Aerophobetes bacterium</name>
    <dbReference type="NCBI Taxonomy" id="2030807"/>
    <lineage>
        <taxon>Bacteria</taxon>
        <taxon>Candidatus Aerophobota</taxon>
    </lineage>
</organism>
<proteinExistence type="predicted"/>
<gene>
    <name evidence="1" type="ORF">COB11_04270</name>
</gene>
<sequence length="111" mass="12622">MSVVVSKGGIRRGVKGGFAEIQKSKAELTSEIDYLTRKSDDITKMIVHSNDLLRRVNRGEVVNLKKEEMKRLQTEAAEIQGYIRENKERLANLANTNDRELKAFMAIMNVI</sequence>
<accession>A0A2A4YI70</accession>
<reference evidence="2" key="1">
    <citation type="submission" date="2017-08" db="EMBL/GenBank/DDBJ databases">
        <title>A dynamic microbial community with high functional redundancy inhabits the cold, oxic subseafloor aquifer.</title>
        <authorList>
            <person name="Tully B.J."/>
            <person name="Wheat C.G."/>
            <person name="Glazer B.T."/>
            <person name="Huber J.A."/>
        </authorList>
    </citation>
    <scope>NUCLEOTIDE SEQUENCE [LARGE SCALE GENOMIC DNA]</scope>
</reference>